<dbReference type="PROSITE" id="PS50110">
    <property type="entry name" value="RESPONSE_REGULATORY"/>
    <property type="match status" value="1"/>
</dbReference>
<dbReference type="CDD" id="cd17546">
    <property type="entry name" value="REC_hyHK_CKI1_RcsC-like"/>
    <property type="match status" value="1"/>
</dbReference>
<dbReference type="Proteomes" id="UP000279089">
    <property type="component" value="Unassembled WGS sequence"/>
</dbReference>
<evidence type="ECO:0000313" key="11">
    <source>
        <dbReference type="EMBL" id="RPD43178.1"/>
    </source>
</evidence>
<feature type="transmembrane region" description="Helical" evidence="8">
    <location>
        <begin position="92"/>
        <end position="109"/>
    </location>
</feature>
<comment type="caution">
    <text evidence="11">The sequence shown here is derived from an EMBL/GenBank/DDBJ whole genome shotgun (WGS) entry which is preliminary data.</text>
</comment>
<comment type="catalytic activity">
    <reaction evidence="1">
        <text>ATP + protein L-histidine = ADP + protein N-phospho-L-histidine.</text>
        <dbReference type="EC" id="2.7.13.3"/>
    </reaction>
</comment>
<feature type="transmembrane region" description="Helical" evidence="8">
    <location>
        <begin position="173"/>
        <end position="193"/>
    </location>
</feature>
<evidence type="ECO:0000256" key="2">
    <source>
        <dbReference type="ARBA" id="ARBA00012438"/>
    </source>
</evidence>
<protein>
    <recommendedName>
        <fullName evidence="2">histidine kinase</fullName>
        <ecNumber evidence="2">2.7.13.3</ecNumber>
    </recommendedName>
</protein>
<evidence type="ECO:0000313" key="12">
    <source>
        <dbReference type="Proteomes" id="UP000279089"/>
    </source>
</evidence>
<keyword evidence="4" id="KW-0808">Transferase</keyword>
<dbReference type="RefSeq" id="WP_120514449.1">
    <property type="nucleotide sequence ID" value="NZ_QXZY01000001.1"/>
</dbReference>
<dbReference type="SUPFAM" id="SSF55874">
    <property type="entry name" value="ATPase domain of HSP90 chaperone/DNA topoisomerase II/histidine kinase"/>
    <property type="match status" value="1"/>
</dbReference>
<keyword evidence="12" id="KW-1185">Reference proteome</keyword>
<keyword evidence="8" id="KW-1133">Transmembrane helix</keyword>
<evidence type="ECO:0000256" key="6">
    <source>
        <dbReference type="PROSITE-ProRule" id="PRU00169"/>
    </source>
</evidence>
<feature type="domain" description="Histidine kinase" evidence="9">
    <location>
        <begin position="256"/>
        <end position="479"/>
    </location>
</feature>
<evidence type="ECO:0000259" key="9">
    <source>
        <dbReference type="PROSITE" id="PS50109"/>
    </source>
</evidence>
<dbReference type="Pfam" id="PF00512">
    <property type="entry name" value="HisKA"/>
    <property type="match status" value="1"/>
</dbReference>
<dbReference type="SMART" id="SM00387">
    <property type="entry name" value="HATPase_c"/>
    <property type="match status" value="1"/>
</dbReference>
<dbReference type="InterPro" id="IPR004358">
    <property type="entry name" value="Sig_transdc_His_kin-like_C"/>
</dbReference>
<feature type="coiled-coil region" evidence="7">
    <location>
        <begin position="211"/>
        <end position="245"/>
    </location>
</feature>
<dbReference type="SUPFAM" id="SSF47384">
    <property type="entry name" value="Homodimeric domain of signal transducing histidine kinase"/>
    <property type="match status" value="1"/>
</dbReference>
<evidence type="ECO:0000256" key="3">
    <source>
        <dbReference type="ARBA" id="ARBA00022553"/>
    </source>
</evidence>
<dbReference type="GO" id="GO:0005886">
    <property type="term" value="C:plasma membrane"/>
    <property type="evidence" value="ECO:0007669"/>
    <property type="project" value="TreeGrafter"/>
</dbReference>
<dbReference type="InterPro" id="IPR005467">
    <property type="entry name" value="His_kinase_dom"/>
</dbReference>
<feature type="transmembrane region" description="Helical" evidence="8">
    <location>
        <begin position="62"/>
        <end position="80"/>
    </location>
</feature>
<keyword evidence="3 6" id="KW-0597">Phosphoprotein</keyword>
<evidence type="ECO:0000256" key="8">
    <source>
        <dbReference type="SAM" id="Phobius"/>
    </source>
</evidence>
<dbReference type="PROSITE" id="PS50109">
    <property type="entry name" value="HIS_KIN"/>
    <property type="match status" value="1"/>
</dbReference>
<gene>
    <name evidence="11" type="ORF">EG028_02460</name>
</gene>
<feature type="transmembrane region" description="Helical" evidence="8">
    <location>
        <begin position="115"/>
        <end position="132"/>
    </location>
</feature>
<dbReference type="CDD" id="cd00082">
    <property type="entry name" value="HisKA"/>
    <property type="match status" value="1"/>
</dbReference>
<dbReference type="Gene3D" id="3.30.565.10">
    <property type="entry name" value="Histidine kinase-like ATPase, C-terminal domain"/>
    <property type="match status" value="1"/>
</dbReference>
<dbReference type="PRINTS" id="PR00344">
    <property type="entry name" value="BCTRLSENSOR"/>
</dbReference>
<name>A0A3N4MHU2_9BACT</name>
<dbReference type="InterPro" id="IPR036097">
    <property type="entry name" value="HisK_dim/P_sf"/>
</dbReference>
<evidence type="ECO:0000256" key="1">
    <source>
        <dbReference type="ARBA" id="ARBA00000085"/>
    </source>
</evidence>
<dbReference type="OrthoDB" id="636661at2"/>
<dbReference type="SUPFAM" id="SSF52172">
    <property type="entry name" value="CheY-like"/>
    <property type="match status" value="1"/>
</dbReference>
<dbReference type="InterPro" id="IPR036890">
    <property type="entry name" value="HATPase_C_sf"/>
</dbReference>
<dbReference type="InterPro" id="IPR011006">
    <property type="entry name" value="CheY-like_superfamily"/>
</dbReference>
<keyword evidence="8" id="KW-0812">Transmembrane</keyword>
<dbReference type="SMART" id="SM00388">
    <property type="entry name" value="HisKA"/>
    <property type="match status" value="1"/>
</dbReference>
<dbReference type="SMART" id="SM00448">
    <property type="entry name" value="REC"/>
    <property type="match status" value="1"/>
</dbReference>
<organism evidence="11 12">
    <name type="scientific">Chitinophaga barathri</name>
    <dbReference type="NCBI Taxonomy" id="1647451"/>
    <lineage>
        <taxon>Bacteria</taxon>
        <taxon>Pseudomonadati</taxon>
        <taxon>Bacteroidota</taxon>
        <taxon>Chitinophagia</taxon>
        <taxon>Chitinophagales</taxon>
        <taxon>Chitinophagaceae</taxon>
        <taxon>Chitinophaga</taxon>
    </lineage>
</organism>
<evidence type="ECO:0000256" key="4">
    <source>
        <dbReference type="ARBA" id="ARBA00022679"/>
    </source>
</evidence>
<dbReference type="Pfam" id="PF02518">
    <property type="entry name" value="HATPase_c"/>
    <property type="match status" value="1"/>
</dbReference>
<dbReference type="Gene3D" id="3.40.50.2300">
    <property type="match status" value="1"/>
</dbReference>
<dbReference type="InterPro" id="IPR001789">
    <property type="entry name" value="Sig_transdc_resp-reg_receiver"/>
</dbReference>
<feature type="domain" description="Response regulatory" evidence="10">
    <location>
        <begin position="501"/>
        <end position="618"/>
    </location>
</feature>
<evidence type="ECO:0000256" key="5">
    <source>
        <dbReference type="ARBA" id="ARBA00022777"/>
    </source>
</evidence>
<feature type="transmembrane region" description="Helical" evidence="8">
    <location>
        <begin position="139"/>
        <end position="161"/>
    </location>
</feature>
<keyword evidence="8" id="KW-0472">Membrane</keyword>
<evidence type="ECO:0000259" key="10">
    <source>
        <dbReference type="PROSITE" id="PS50110"/>
    </source>
</evidence>
<evidence type="ECO:0000256" key="7">
    <source>
        <dbReference type="SAM" id="Coils"/>
    </source>
</evidence>
<dbReference type="AlphaFoldDB" id="A0A3N4MHU2"/>
<dbReference type="EMBL" id="RMBX01000001">
    <property type="protein sequence ID" value="RPD43178.1"/>
    <property type="molecule type" value="Genomic_DNA"/>
</dbReference>
<sequence length="641" mass="72772">MTRFLSQSFRARMQQVYRTGILQISGKEEARRIKVVNVVSFASGVLVAVYGISFYLLLHSMLILIPAVCFFCPAFFATIWLNGRQRYTVSRIGLHVLYILVILYYGSILGRVTEVQLLAVFMMSVALLIWRPQEKAPRIVCASMPIICLVILEFIYYFHLVEPLPLSQTTQNIYRWMVMPVVLYLNYLAISLYQDNIMDLLRALRSRNISLSGSRREIERQRRELEKYNKELEQIVRERTFALIKANTAKTQFISELSHEIRTPLNTLAGLSELLSDELSRLDNATGVQARQMARSMNAVSHNIMELVNSVLELSKIEAGTTDELRPEPFSLKEWLRHTVSIYQSIASKESILIHLEIDSRFPEMILCDKMMLGQVVNNLLSNSLKFTSAGKNIRVRCFHKQTTLFLQVCDEGRGITDDQIDAISEPFEQGGELYRQLGGSGLGLAIAKRKAETMGGNLRVSSTPGEGSNFLITLPLLVSEEIQELPAPANELPNLPPDSKILVMDDNDIDHTIMKHFLARLGITQVWFAHDGAEGIEMTRSLKPDVILMDLHMPVMSGRDTFLYLRKDHQLQHIPVVAVSSDAFKEQEQEYIRLGMDGYIRKPVEPKVLHAVLEKLLRYDTQHIHAAINGGKIELSNPAL</sequence>
<dbReference type="GO" id="GO:0009927">
    <property type="term" value="F:histidine phosphotransfer kinase activity"/>
    <property type="evidence" value="ECO:0007669"/>
    <property type="project" value="TreeGrafter"/>
</dbReference>
<dbReference type="PANTHER" id="PTHR43047">
    <property type="entry name" value="TWO-COMPONENT HISTIDINE PROTEIN KINASE"/>
    <property type="match status" value="1"/>
</dbReference>
<dbReference type="InterPro" id="IPR003594">
    <property type="entry name" value="HATPase_dom"/>
</dbReference>
<proteinExistence type="predicted"/>
<dbReference type="EC" id="2.7.13.3" evidence="2"/>
<keyword evidence="7" id="KW-0175">Coiled coil</keyword>
<feature type="modified residue" description="4-aspartylphosphate" evidence="6">
    <location>
        <position position="551"/>
    </location>
</feature>
<dbReference type="PANTHER" id="PTHR43047:SF72">
    <property type="entry name" value="OSMOSENSING HISTIDINE PROTEIN KINASE SLN1"/>
    <property type="match status" value="1"/>
</dbReference>
<dbReference type="InterPro" id="IPR003661">
    <property type="entry name" value="HisK_dim/P_dom"/>
</dbReference>
<feature type="transmembrane region" description="Helical" evidence="8">
    <location>
        <begin position="35"/>
        <end position="56"/>
    </location>
</feature>
<keyword evidence="5" id="KW-0418">Kinase</keyword>
<dbReference type="GO" id="GO:0000155">
    <property type="term" value="F:phosphorelay sensor kinase activity"/>
    <property type="evidence" value="ECO:0007669"/>
    <property type="project" value="InterPro"/>
</dbReference>
<dbReference type="Pfam" id="PF00072">
    <property type="entry name" value="Response_reg"/>
    <property type="match status" value="1"/>
</dbReference>
<accession>A0A3N4MHU2</accession>
<reference evidence="12" key="1">
    <citation type="submission" date="2018-11" db="EMBL/GenBank/DDBJ databases">
        <title>Chitinophaga lutea sp.nov., isolate from arsenic contaminated soil.</title>
        <authorList>
            <person name="Zong Y."/>
        </authorList>
    </citation>
    <scope>NUCLEOTIDE SEQUENCE [LARGE SCALE GENOMIC DNA]</scope>
    <source>
        <strain evidence="12">YLT18</strain>
    </source>
</reference>
<dbReference type="Gene3D" id="1.10.287.130">
    <property type="match status" value="1"/>
</dbReference>